<proteinExistence type="predicted"/>
<comment type="caution">
    <text evidence="6">The sequence shown here is derived from an EMBL/GenBank/DDBJ whole genome shotgun (WGS) entry which is preliminary data.</text>
</comment>
<dbReference type="RefSeq" id="WP_153418266.1">
    <property type="nucleotide sequence ID" value="NZ_WFLM01000001.1"/>
</dbReference>
<organism evidence="6 7">
    <name type="scientific">Silvanigrella paludirubra</name>
    <dbReference type="NCBI Taxonomy" id="2499159"/>
    <lineage>
        <taxon>Bacteria</taxon>
        <taxon>Pseudomonadati</taxon>
        <taxon>Bdellovibrionota</taxon>
        <taxon>Oligoflexia</taxon>
        <taxon>Silvanigrellales</taxon>
        <taxon>Silvanigrellaceae</taxon>
        <taxon>Silvanigrella</taxon>
    </lineage>
</organism>
<dbReference type="Gene3D" id="1.20.120.1630">
    <property type="match status" value="1"/>
</dbReference>
<evidence type="ECO:0000256" key="2">
    <source>
        <dbReference type="ARBA" id="ARBA00022692"/>
    </source>
</evidence>
<reference evidence="6 7" key="1">
    <citation type="submission" date="2019-10" db="EMBL/GenBank/DDBJ databases">
        <title>New species of Slilvanegrellaceae.</title>
        <authorList>
            <person name="Pitt A."/>
            <person name="Hahn M.W."/>
        </authorList>
    </citation>
    <scope>NUCLEOTIDE SEQUENCE [LARGE SCALE GENOMIC DNA]</scope>
    <source>
        <strain evidence="6 7">SP-Ram-0.45-NSY-1</strain>
    </source>
</reference>
<dbReference type="Pfam" id="PF04191">
    <property type="entry name" value="PEMT"/>
    <property type="match status" value="1"/>
</dbReference>
<dbReference type="GO" id="GO:0016740">
    <property type="term" value="F:transferase activity"/>
    <property type="evidence" value="ECO:0007669"/>
    <property type="project" value="UniProtKB-ARBA"/>
</dbReference>
<dbReference type="EMBL" id="WFLM01000001">
    <property type="protein sequence ID" value="KAB8040748.1"/>
    <property type="molecule type" value="Genomic_DNA"/>
</dbReference>
<dbReference type="OrthoDB" id="9811969at2"/>
<comment type="subcellular location">
    <subcellularLocation>
        <location evidence="1">Endomembrane system</location>
        <topology evidence="1">Multi-pass membrane protein</topology>
    </subcellularLocation>
</comment>
<dbReference type="Proteomes" id="UP000437748">
    <property type="component" value="Unassembled WGS sequence"/>
</dbReference>
<evidence type="ECO:0000256" key="3">
    <source>
        <dbReference type="ARBA" id="ARBA00022989"/>
    </source>
</evidence>
<dbReference type="InterPro" id="IPR007318">
    <property type="entry name" value="Phopholipid_MeTrfase"/>
</dbReference>
<evidence type="ECO:0000256" key="5">
    <source>
        <dbReference type="SAM" id="Phobius"/>
    </source>
</evidence>
<accession>A0A6N6W0G5</accession>
<feature type="transmembrane region" description="Helical" evidence="5">
    <location>
        <begin position="12"/>
        <end position="32"/>
    </location>
</feature>
<protein>
    <submittedName>
        <fullName evidence="6">DUF1295 domain-containing protein</fullName>
    </submittedName>
</protein>
<dbReference type="PANTHER" id="PTHR12714">
    <property type="entry name" value="PROTEIN-S ISOPRENYLCYSTEINE O-METHYLTRANSFERASE"/>
    <property type="match status" value="1"/>
</dbReference>
<gene>
    <name evidence="6" type="ORF">GCL60_02130</name>
</gene>
<evidence type="ECO:0000313" key="7">
    <source>
        <dbReference type="Proteomes" id="UP000437748"/>
    </source>
</evidence>
<keyword evidence="2 5" id="KW-0812">Transmembrane</keyword>
<name>A0A6N6W0G5_9BACT</name>
<dbReference type="GO" id="GO:0012505">
    <property type="term" value="C:endomembrane system"/>
    <property type="evidence" value="ECO:0007669"/>
    <property type="project" value="UniProtKB-SubCell"/>
</dbReference>
<keyword evidence="4 5" id="KW-0472">Membrane</keyword>
<dbReference type="PROSITE" id="PS50244">
    <property type="entry name" value="S5A_REDUCTASE"/>
    <property type="match status" value="1"/>
</dbReference>
<evidence type="ECO:0000313" key="6">
    <source>
        <dbReference type="EMBL" id="KAB8040748.1"/>
    </source>
</evidence>
<feature type="transmembrane region" description="Helical" evidence="5">
    <location>
        <begin position="38"/>
        <end position="60"/>
    </location>
</feature>
<evidence type="ECO:0000256" key="1">
    <source>
        <dbReference type="ARBA" id="ARBA00004127"/>
    </source>
</evidence>
<sequence length="171" mass="20161">MNIKFLEAKIPPPIIFIISLLIMYILNTYYSIKKILIYPWNLLGIIFILNGILIIFTSIFQLKKAKTTISPTELDLTSKLVTSGIFQYTRNPIYLGSLVILFGFAFILGNLSPWIMPFIFYTYITIFQIKPEEKFLYSKFGDLYSEYKKKVPRWDITIFQIIKIYKIKKDK</sequence>
<dbReference type="AlphaFoldDB" id="A0A6N6W0G5"/>
<keyword evidence="3 5" id="KW-1133">Transmembrane helix</keyword>
<evidence type="ECO:0000256" key="4">
    <source>
        <dbReference type="ARBA" id="ARBA00023136"/>
    </source>
</evidence>
<dbReference type="PANTHER" id="PTHR12714:SF24">
    <property type="entry name" value="SLR1182 PROTEIN"/>
    <property type="match status" value="1"/>
</dbReference>
<keyword evidence="7" id="KW-1185">Reference proteome</keyword>